<dbReference type="GO" id="GO:0006751">
    <property type="term" value="P:glutathione catabolic process"/>
    <property type="evidence" value="ECO:0007669"/>
    <property type="project" value="InterPro"/>
</dbReference>
<evidence type="ECO:0000256" key="2">
    <source>
        <dbReference type="ARBA" id="ARBA00023239"/>
    </source>
</evidence>
<feature type="compositionally biased region" description="Acidic residues" evidence="4">
    <location>
        <begin position="130"/>
        <end position="154"/>
    </location>
</feature>
<dbReference type="PANTHER" id="PTHR12192:SF26">
    <property type="entry name" value="GLUTATHIONE-SPECIFIC GAMMA-GLUTAMYLCYCLOTRANSFERASE 1"/>
    <property type="match status" value="1"/>
</dbReference>
<proteinExistence type="inferred from homology"/>
<dbReference type="AlphaFoldDB" id="A0A8J2LVH1"/>
<dbReference type="InterPro" id="IPR013024">
    <property type="entry name" value="GGCT-like"/>
</dbReference>
<evidence type="ECO:0000256" key="1">
    <source>
        <dbReference type="ARBA" id="ARBA00009662"/>
    </source>
</evidence>
<dbReference type="GO" id="GO:0005737">
    <property type="term" value="C:cytoplasm"/>
    <property type="evidence" value="ECO:0007669"/>
    <property type="project" value="TreeGrafter"/>
</dbReference>
<dbReference type="CDD" id="cd06661">
    <property type="entry name" value="GGCT_like"/>
    <property type="match status" value="1"/>
</dbReference>
<evidence type="ECO:0000313" key="6">
    <source>
        <dbReference type="Proteomes" id="UP000708208"/>
    </source>
</evidence>
<dbReference type="Proteomes" id="UP000708208">
    <property type="component" value="Unassembled WGS sequence"/>
</dbReference>
<keyword evidence="6" id="KW-1185">Reference proteome</keyword>
<evidence type="ECO:0000256" key="4">
    <source>
        <dbReference type="SAM" id="MobiDB-lite"/>
    </source>
</evidence>
<protein>
    <recommendedName>
        <fullName evidence="7">Gamma-glutamylcyclotransferase</fullName>
    </recommendedName>
</protein>
<organism evidence="5 6">
    <name type="scientific">Allacma fusca</name>
    <dbReference type="NCBI Taxonomy" id="39272"/>
    <lineage>
        <taxon>Eukaryota</taxon>
        <taxon>Metazoa</taxon>
        <taxon>Ecdysozoa</taxon>
        <taxon>Arthropoda</taxon>
        <taxon>Hexapoda</taxon>
        <taxon>Collembola</taxon>
        <taxon>Symphypleona</taxon>
        <taxon>Sminthuridae</taxon>
        <taxon>Allacma</taxon>
    </lineage>
</organism>
<comment type="caution">
    <text evidence="5">The sequence shown here is derived from an EMBL/GenBank/DDBJ whole genome shotgun (WGS) entry which is preliminary data.</text>
</comment>
<comment type="similarity">
    <text evidence="1">Belongs to the gamma-glutamylcyclotransferase family. ChaC subfamily.</text>
</comment>
<name>A0A8J2LVH1_9HEXA</name>
<sequence length="228" mass="26320">MSSSSSHKKDHGEENNNDDSIWIFAYGSLCWRPGFSYDEVRTGHVNGFMRRFWQGNVTHRGSPSKPGRVATLVPCEDAQTYGCAYRIKRNQLSILEYLENREMKLGGYVCVWTVFFPYEKSDGKHSKDGVEEEEEEEDEDDDDDDDEEDEEIVEDDDDVGFPCLCYIALEGNSLWLGEDSEMSIATQISEAKGICGENQDYLLSLYKYMKTNFPLHYDEHLEEIMKHL</sequence>
<dbReference type="InterPro" id="IPR006840">
    <property type="entry name" value="ChaC"/>
</dbReference>
<evidence type="ECO:0000256" key="3">
    <source>
        <dbReference type="ARBA" id="ARBA00048073"/>
    </source>
</evidence>
<keyword evidence="2" id="KW-0456">Lyase</keyword>
<evidence type="ECO:0000313" key="5">
    <source>
        <dbReference type="EMBL" id="CAG7828891.1"/>
    </source>
</evidence>
<dbReference type="PANTHER" id="PTHR12192">
    <property type="entry name" value="CATION TRANSPORT PROTEIN CHAC-RELATED"/>
    <property type="match status" value="1"/>
</dbReference>
<gene>
    <name evidence="5" type="ORF">AFUS01_LOCUS38787</name>
</gene>
<dbReference type="OrthoDB" id="1933483at2759"/>
<dbReference type="Pfam" id="PF04752">
    <property type="entry name" value="ChaC"/>
    <property type="match status" value="1"/>
</dbReference>
<comment type="catalytic activity">
    <reaction evidence="3">
        <text>glutathione = L-cysteinylglycine + 5-oxo-L-proline</text>
        <dbReference type="Rhea" id="RHEA:47724"/>
        <dbReference type="ChEBI" id="CHEBI:57925"/>
        <dbReference type="ChEBI" id="CHEBI:58402"/>
        <dbReference type="ChEBI" id="CHEBI:61694"/>
        <dbReference type="EC" id="4.3.2.7"/>
    </reaction>
</comment>
<reference evidence="5" key="1">
    <citation type="submission" date="2021-06" db="EMBL/GenBank/DDBJ databases">
        <authorList>
            <person name="Hodson N. C."/>
            <person name="Mongue J. A."/>
            <person name="Jaron S. K."/>
        </authorList>
    </citation>
    <scope>NUCLEOTIDE SEQUENCE</scope>
</reference>
<dbReference type="EMBL" id="CAJVCH010549303">
    <property type="protein sequence ID" value="CAG7828891.1"/>
    <property type="molecule type" value="Genomic_DNA"/>
</dbReference>
<dbReference type="GO" id="GO:0061928">
    <property type="term" value="F:glutathione specific gamma-glutamylcyclotransferase activity"/>
    <property type="evidence" value="ECO:0007669"/>
    <property type="project" value="UniProtKB-EC"/>
</dbReference>
<feature type="region of interest" description="Disordered" evidence="4">
    <location>
        <begin position="122"/>
        <end position="154"/>
    </location>
</feature>
<evidence type="ECO:0008006" key="7">
    <source>
        <dbReference type="Google" id="ProtNLM"/>
    </source>
</evidence>
<accession>A0A8J2LVH1</accession>